<keyword evidence="11" id="KW-1185">Reference proteome</keyword>
<accession>A0A8T0RWY1</accession>
<dbReference type="AlphaFoldDB" id="A0A8T0RWY1"/>
<feature type="transmembrane region" description="Helical" evidence="8">
    <location>
        <begin position="541"/>
        <end position="561"/>
    </location>
</feature>
<protein>
    <recommendedName>
        <fullName evidence="9">Major facilitator superfamily (MFS) profile domain-containing protein</fullName>
    </recommendedName>
</protein>
<feature type="transmembrane region" description="Helical" evidence="8">
    <location>
        <begin position="343"/>
        <end position="363"/>
    </location>
</feature>
<gene>
    <name evidence="10" type="ORF">PVAP13_5NG447100</name>
</gene>
<dbReference type="GO" id="GO:0016020">
    <property type="term" value="C:membrane"/>
    <property type="evidence" value="ECO:0007669"/>
    <property type="project" value="UniProtKB-ARBA"/>
</dbReference>
<evidence type="ECO:0000256" key="1">
    <source>
        <dbReference type="ARBA" id="ARBA00004127"/>
    </source>
</evidence>
<evidence type="ECO:0000259" key="9">
    <source>
        <dbReference type="PROSITE" id="PS50850"/>
    </source>
</evidence>
<dbReference type="GO" id="GO:0042128">
    <property type="term" value="P:nitrate assimilation"/>
    <property type="evidence" value="ECO:0007669"/>
    <property type="project" value="UniProtKB-KW"/>
</dbReference>
<feature type="compositionally biased region" description="Basic and acidic residues" evidence="7">
    <location>
        <begin position="101"/>
        <end position="111"/>
    </location>
</feature>
<organism evidence="10 11">
    <name type="scientific">Panicum virgatum</name>
    <name type="common">Blackwell switchgrass</name>
    <dbReference type="NCBI Taxonomy" id="38727"/>
    <lineage>
        <taxon>Eukaryota</taxon>
        <taxon>Viridiplantae</taxon>
        <taxon>Streptophyta</taxon>
        <taxon>Embryophyta</taxon>
        <taxon>Tracheophyta</taxon>
        <taxon>Spermatophyta</taxon>
        <taxon>Magnoliopsida</taxon>
        <taxon>Liliopsida</taxon>
        <taxon>Poales</taxon>
        <taxon>Poaceae</taxon>
        <taxon>PACMAD clade</taxon>
        <taxon>Panicoideae</taxon>
        <taxon>Panicodae</taxon>
        <taxon>Paniceae</taxon>
        <taxon>Panicinae</taxon>
        <taxon>Panicum</taxon>
        <taxon>Panicum sect. Hiantes</taxon>
    </lineage>
</organism>
<dbReference type="GO" id="GO:0015112">
    <property type="term" value="F:nitrate transmembrane transporter activity"/>
    <property type="evidence" value="ECO:0007669"/>
    <property type="project" value="InterPro"/>
</dbReference>
<dbReference type="PROSITE" id="PS50850">
    <property type="entry name" value="MFS"/>
    <property type="match status" value="1"/>
</dbReference>
<evidence type="ECO:0000256" key="7">
    <source>
        <dbReference type="SAM" id="MobiDB-lite"/>
    </source>
</evidence>
<evidence type="ECO:0000313" key="10">
    <source>
        <dbReference type="EMBL" id="KAG2591082.1"/>
    </source>
</evidence>
<evidence type="ECO:0000256" key="6">
    <source>
        <dbReference type="ARBA" id="ARBA00023136"/>
    </source>
</evidence>
<feature type="transmembrane region" description="Helical" evidence="8">
    <location>
        <begin position="256"/>
        <end position="277"/>
    </location>
</feature>
<dbReference type="SUPFAM" id="SSF103473">
    <property type="entry name" value="MFS general substrate transporter"/>
    <property type="match status" value="1"/>
</dbReference>
<comment type="similarity">
    <text evidence="2">Belongs to the major facilitator superfamily. Nitrate/nitrite porter (TC 2.A.1.8) family.</text>
</comment>
<feature type="compositionally biased region" description="Low complexity" evidence="7">
    <location>
        <begin position="74"/>
        <end position="87"/>
    </location>
</feature>
<keyword evidence="4 8" id="KW-1133">Transmembrane helix</keyword>
<dbReference type="PANTHER" id="PTHR23515">
    <property type="entry name" value="HIGH-AFFINITY NITRATE TRANSPORTER 2.3"/>
    <property type="match status" value="1"/>
</dbReference>
<dbReference type="InterPro" id="IPR044772">
    <property type="entry name" value="NO3_transporter"/>
</dbReference>
<comment type="caution">
    <text evidence="10">The sequence shown here is derived from an EMBL/GenBank/DDBJ whole genome shotgun (WGS) entry which is preliminary data.</text>
</comment>
<dbReference type="FunFam" id="1.20.1250.20:FF:000198">
    <property type="entry name" value="High affinity nitrate transporter 2.5"/>
    <property type="match status" value="1"/>
</dbReference>
<evidence type="ECO:0000256" key="4">
    <source>
        <dbReference type="ARBA" id="ARBA00022989"/>
    </source>
</evidence>
<sequence>MEIFLRKIVQKRFFLGSKKRRCLLHDGRRHLSSVRHGESAVPHQFLEGFLGSPQGSDVASKVRGQNLPLQPGLSTPTATSTSSASCSLRFPTKAPHPRRAATRDSNGDGAHRGRARRPSTGTVRSAHLVASKSLIFSSLPPRRPQPSPPRPELPAPSTPPRYIYSLAAPQHQRSHVSAASLGARARAGDAEKQAGGRPAGDMAEGELKPAAMEVEGADPEAAASKPRFRMPVDSDNKATEFWLFSLARPHMSAFHLSWFSFFCCFLSTFAAPPLLPLIRDTLGLTATDIGNAGIASVSGAVFARVALGTACDLVGPRLASASIILLTTPAVNCSAIIDSASSYLLVRFFTGFSLASFVSTQFWMSSMFSPPKVGLANGVAGGWGNLGGGAVQLLMPLVFEAIRKIGSTPFTAWRVAFFIPGLMQTCSAIAVLAFGQDMPDGNYRKLHKSGDMHKDSFGNVFRHAVTNYRGWILALTYGYCFGVELAVDNIIAQYFFDRFGVKLRTAGFIAASFGMANLVSRPGGGLLSDWLSSRFGMRGRLWGLWVVQTIGGVLCVVLGVVDYSFGASVAVMILFSFFVQAACGLTFGIVPFVSRRSLGLVSGMTGGGGNVGAVLTQLIFFHGSKYRTETGIKYMGQWGS</sequence>
<dbReference type="Proteomes" id="UP000823388">
    <property type="component" value="Chromosome 5N"/>
</dbReference>
<evidence type="ECO:0000256" key="5">
    <source>
        <dbReference type="ARBA" id="ARBA00023063"/>
    </source>
</evidence>
<keyword evidence="3 8" id="KW-0812">Transmembrane</keyword>
<feature type="region of interest" description="Disordered" evidence="7">
    <location>
        <begin position="174"/>
        <end position="203"/>
    </location>
</feature>
<keyword evidence="6 8" id="KW-0472">Membrane</keyword>
<dbReference type="EMBL" id="CM029046">
    <property type="protein sequence ID" value="KAG2591082.1"/>
    <property type="molecule type" value="Genomic_DNA"/>
</dbReference>
<comment type="subcellular location">
    <subcellularLocation>
        <location evidence="1">Endomembrane system</location>
        <topology evidence="1">Multi-pass membrane protein</topology>
    </subcellularLocation>
</comment>
<dbReference type="InterPro" id="IPR036259">
    <property type="entry name" value="MFS_trans_sf"/>
</dbReference>
<feature type="region of interest" description="Disordered" evidence="7">
    <location>
        <begin position="65"/>
        <end position="162"/>
    </location>
</feature>
<dbReference type="Gene3D" id="1.20.1250.20">
    <property type="entry name" value="MFS general substrate transporter like domains"/>
    <property type="match status" value="2"/>
</dbReference>
<dbReference type="Pfam" id="PF07690">
    <property type="entry name" value="MFS_1"/>
    <property type="match status" value="1"/>
</dbReference>
<feature type="transmembrane region" description="Helical" evidence="8">
    <location>
        <begin position="415"/>
        <end position="435"/>
    </location>
</feature>
<name>A0A8T0RWY1_PANVG</name>
<reference evidence="10" key="1">
    <citation type="submission" date="2020-05" db="EMBL/GenBank/DDBJ databases">
        <title>WGS assembly of Panicum virgatum.</title>
        <authorList>
            <person name="Lovell J.T."/>
            <person name="Jenkins J."/>
            <person name="Shu S."/>
            <person name="Juenger T.E."/>
            <person name="Schmutz J."/>
        </authorList>
    </citation>
    <scope>NUCLEOTIDE SEQUENCE</scope>
    <source>
        <strain evidence="10">AP13</strain>
    </source>
</reference>
<dbReference type="InterPro" id="IPR020846">
    <property type="entry name" value="MFS_dom"/>
</dbReference>
<proteinExistence type="inferred from homology"/>
<evidence type="ECO:0000256" key="2">
    <source>
        <dbReference type="ARBA" id="ARBA00008432"/>
    </source>
</evidence>
<feature type="transmembrane region" description="Helical" evidence="8">
    <location>
        <begin position="375"/>
        <end position="395"/>
    </location>
</feature>
<dbReference type="FunFam" id="1.20.1250.20:FF:000053">
    <property type="entry name" value="Nitrate transporter 2.1"/>
    <property type="match status" value="1"/>
</dbReference>
<dbReference type="InterPro" id="IPR011701">
    <property type="entry name" value="MFS"/>
</dbReference>
<feature type="transmembrane region" description="Helical" evidence="8">
    <location>
        <begin position="471"/>
        <end position="495"/>
    </location>
</feature>
<keyword evidence="5" id="KW-0534">Nitrate assimilation</keyword>
<evidence type="ECO:0000256" key="3">
    <source>
        <dbReference type="ARBA" id="ARBA00022692"/>
    </source>
</evidence>
<feature type="compositionally biased region" description="Pro residues" evidence="7">
    <location>
        <begin position="141"/>
        <end position="159"/>
    </location>
</feature>
<feature type="domain" description="Major facilitator superfamily (MFS) profile" evidence="9">
    <location>
        <begin position="253"/>
        <end position="640"/>
    </location>
</feature>
<evidence type="ECO:0000256" key="8">
    <source>
        <dbReference type="SAM" id="Phobius"/>
    </source>
</evidence>
<dbReference type="GO" id="GO:0012505">
    <property type="term" value="C:endomembrane system"/>
    <property type="evidence" value="ECO:0007669"/>
    <property type="project" value="UniProtKB-SubCell"/>
</dbReference>
<evidence type="ECO:0000313" key="11">
    <source>
        <dbReference type="Proteomes" id="UP000823388"/>
    </source>
</evidence>
<feature type="transmembrane region" description="Helical" evidence="8">
    <location>
        <begin position="567"/>
        <end position="590"/>
    </location>
</feature>
<dbReference type="CDD" id="cd17341">
    <property type="entry name" value="MFS_NRT2_like"/>
    <property type="match status" value="1"/>
</dbReference>